<keyword evidence="2" id="KW-0472">Membrane</keyword>
<protein>
    <submittedName>
        <fullName evidence="4">Histidine kinase</fullName>
    </submittedName>
</protein>
<reference evidence="4" key="1">
    <citation type="submission" date="2020-08" db="EMBL/GenBank/DDBJ databases">
        <title>Novel species isolated from subtropical streams in China.</title>
        <authorList>
            <person name="Lu H."/>
        </authorList>
    </citation>
    <scope>NUCLEOTIDE SEQUENCE</scope>
    <source>
        <strain evidence="4">KACC 12607</strain>
    </source>
</reference>
<evidence type="ECO:0000259" key="3">
    <source>
        <dbReference type="SMART" id="SM00387"/>
    </source>
</evidence>
<organism evidence="4 5">
    <name type="scientific">Undibacterium jejuense</name>
    <dbReference type="NCBI Taxonomy" id="1344949"/>
    <lineage>
        <taxon>Bacteria</taxon>
        <taxon>Pseudomonadati</taxon>
        <taxon>Pseudomonadota</taxon>
        <taxon>Betaproteobacteria</taxon>
        <taxon>Burkholderiales</taxon>
        <taxon>Oxalobacteraceae</taxon>
        <taxon>Undibacterium</taxon>
    </lineage>
</organism>
<evidence type="ECO:0000313" key="4">
    <source>
        <dbReference type="EMBL" id="MBC3862935.1"/>
    </source>
</evidence>
<name>A0A923KLE9_9BURK</name>
<keyword evidence="4" id="KW-0808">Transferase</keyword>
<dbReference type="SMART" id="SM00387">
    <property type="entry name" value="HATPase_c"/>
    <property type="match status" value="1"/>
</dbReference>
<keyword evidence="5" id="KW-1185">Reference proteome</keyword>
<dbReference type="SUPFAM" id="SSF55874">
    <property type="entry name" value="ATPase domain of HSP90 chaperone/DNA topoisomerase II/histidine kinase"/>
    <property type="match status" value="1"/>
</dbReference>
<dbReference type="Pfam" id="PF02518">
    <property type="entry name" value="HATPase_c"/>
    <property type="match status" value="1"/>
</dbReference>
<dbReference type="InterPro" id="IPR003594">
    <property type="entry name" value="HATPase_dom"/>
</dbReference>
<feature type="domain" description="Histidine kinase/HSP90-like ATPase" evidence="3">
    <location>
        <begin position="264"/>
        <end position="368"/>
    </location>
</feature>
<dbReference type="GO" id="GO:0000155">
    <property type="term" value="F:phosphorelay sensor kinase activity"/>
    <property type="evidence" value="ECO:0007669"/>
    <property type="project" value="InterPro"/>
</dbReference>
<dbReference type="Gene3D" id="3.30.565.10">
    <property type="entry name" value="Histidine kinase-like ATPase, C-terminal domain"/>
    <property type="match status" value="1"/>
</dbReference>
<sequence length="368" mass="41099">MRERLQKKYQVIPDSLLKKIIGEIPRLLVINFLCAILVTFIMRNGSSFLENLVFSNAIGFSCHALIRVADRLIWGKAQRNMFAFYLLCIFLAPVGFTLGSVIGALIFSYPVGEVLHFQSNYISAFIALSCLISVIAAWSFWNKIKIAELIANAEKEKARTASIERQAMQAQLQLLQAQIEPHMLFNTLANLQGLIAIDTDRAQHMLAQLIVYLRATLSSSRAENISLKQEFILIQAYLDLLAIRMGKRLRYTLDLPSGLEEEKIPPMLLQPLVENAIKHGLEPKVEGGEITVSVRKNNNQILLEVSDTGLGLAFNFEKNISIDRDRAHVGNANIRERLLALFGEQATFNLKSNLPEGAIATITLPALA</sequence>
<proteinExistence type="predicted"/>
<keyword evidence="2" id="KW-0812">Transmembrane</keyword>
<feature type="transmembrane region" description="Helical" evidence="2">
    <location>
        <begin position="20"/>
        <end position="42"/>
    </location>
</feature>
<dbReference type="InterPro" id="IPR050640">
    <property type="entry name" value="Bact_2-comp_sensor_kinase"/>
</dbReference>
<dbReference type="InterPro" id="IPR010559">
    <property type="entry name" value="Sig_transdc_His_kin_internal"/>
</dbReference>
<feature type="coiled-coil region" evidence="1">
    <location>
        <begin position="146"/>
        <end position="178"/>
    </location>
</feature>
<comment type="caution">
    <text evidence="4">The sequence shown here is derived from an EMBL/GenBank/DDBJ whole genome shotgun (WGS) entry which is preliminary data.</text>
</comment>
<evidence type="ECO:0000256" key="1">
    <source>
        <dbReference type="SAM" id="Coils"/>
    </source>
</evidence>
<accession>A0A923KLE9</accession>
<keyword evidence="1" id="KW-0175">Coiled coil</keyword>
<gene>
    <name evidence="4" type="ORF">H8K32_12555</name>
</gene>
<keyword evidence="4" id="KW-0418">Kinase</keyword>
<dbReference type="Proteomes" id="UP000634011">
    <property type="component" value="Unassembled WGS sequence"/>
</dbReference>
<keyword evidence="2" id="KW-1133">Transmembrane helix</keyword>
<dbReference type="EMBL" id="JACOFV010000011">
    <property type="protein sequence ID" value="MBC3862935.1"/>
    <property type="molecule type" value="Genomic_DNA"/>
</dbReference>
<evidence type="ECO:0000313" key="5">
    <source>
        <dbReference type="Proteomes" id="UP000634011"/>
    </source>
</evidence>
<evidence type="ECO:0000256" key="2">
    <source>
        <dbReference type="SAM" id="Phobius"/>
    </source>
</evidence>
<dbReference type="InterPro" id="IPR036890">
    <property type="entry name" value="HATPase_C_sf"/>
</dbReference>
<feature type="transmembrane region" description="Helical" evidence="2">
    <location>
        <begin position="121"/>
        <end position="141"/>
    </location>
</feature>
<dbReference type="Pfam" id="PF06580">
    <property type="entry name" value="His_kinase"/>
    <property type="match status" value="1"/>
</dbReference>
<dbReference type="PANTHER" id="PTHR34220:SF9">
    <property type="entry name" value="SIGNAL TRANSDUCTION HISTIDINE KINASE INTERNAL REGION DOMAIN-CONTAINING PROTEIN"/>
    <property type="match status" value="1"/>
</dbReference>
<dbReference type="GO" id="GO:0016020">
    <property type="term" value="C:membrane"/>
    <property type="evidence" value="ECO:0007669"/>
    <property type="project" value="InterPro"/>
</dbReference>
<feature type="transmembrane region" description="Helical" evidence="2">
    <location>
        <begin position="81"/>
        <end position="109"/>
    </location>
</feature>
<dbReference type="PANTHER" id="PTHR34220">
    <property type="entry name" value="SENSOR HISTIDINE KINASE YPDA"/>
    <property type="match status" value="1"/>
</dbReference>
<feature type="transmembrane region" description="Helical" evidence="2">
    <location>
        <begin position="48"/>
        <end position="69"/>
    </location>
</feature>
<dbReference type="AlphaFoldDB" id="A0A923KLE9"/>